<dbReference type="NCBIfam" id="TIGR00714">
    <property type="entry name" value="hscB"/>
    <property type="match status" value="1"/>
</dbReference>
<dbReference type="GO" id="GO:0051087">
    <property type="term" value="F:protein-folding chaperone binding"/>
    <property type="evidence" value="ECO:0007669"/>
    <property type="project" value="InterPro"/>
</dbReference>
<dbReference type="InterPro" id="IPR001623">
    <property type="entry name" value="DnaJ_domain"/>
</dbReference>
<feature type="region of interest" description="Disordered" evidence="7">
    <location>
        <begin position="498"/>
        <end position="590"/>
    </location>
</feature>
<evidence type="ECO:0000256" key="2">
    <source>
        <dbReference type="ARBA" id="ARBA00004496"/>
    </source>
</evidence>
<dbReference type="PANTHER" id="PTHR34560">
    <property type="entry name" value="POLYKETIDE CYCLASE/DEHYDRASE/LIPID TRANSPORT SUPERFAMILY PROTEIN"/>
    <property type="match status" value="1"/>
</dbReference>
<dbReference type="Gene3D" id="1.20.1280.20">
    <property type="entry name" value="HscB, C-terminal domain"/>
    <property type="match status" value="1"/>
</dbReference>
<dbReference type="GO" id="GO:0044571">
    <property type="term" value="P:[2Fe-2S] cluster assembly"/>
    <property type="evidence" value="ECO:0007669"/>
    <property type="project" value="InterPro"/>
</dbReference>
<reference evidence="9 10" key="1">
    <citation type="journal article" date="2020" name="bioRxiv">
        <title>Sequence and annotation of 42 cannabis genomes reveals extensive copy number variation in cannabinoid synthesis and pathogen resistance genes.</title>
        <authorList>
            <person name="Mckernan K.J."/>
            <person name="Helbert Y."/>
            <person name="Kane L.T."/>
            <person name="Ebling H."/>
            <person name="Zhang L."/>
            <person name="Liu B."/>
            <person name="Eaton Z."/>
            <person name="Mclaughlin S."/>
            <person name="Kingan S."/>
            <person name="Baybayan P."/>
            <person name="Concepcion G."/>
            <person name="Jordan M."/>
            <person name="Riva A."/>
            <person name="Barbazuk W."/>
            <person name="Harkins T."/>
        </authorList>
    </citation>
    <scope>NUCLEOTIDE SEQUENCE [LARGE SCALE GENOMIC DNA]</scope>
    <source>
        <strain evidence="10">cv. Jamaican Lion 4</strain>
        <tissue evidence="9">Leaf</tissue>
    </source>
</reference>
<dbReference type="InterPro" id="IPR004640">
    <property type="entry name" value="HscB"/>
</dbReference>
<sequence>MIKVSIKVAQIASVRFENKRLRVRMRVNFLEKSGNEVGEAGLGISEEKIGDAKMDKRHNITKYRERLDRTLSSPKLTDAESLKSLVKNQILQSSGKETEGCSDAVIEKRTGEVSNFLDMLRSVSEVGTEGSKTHDTASHPEWKLKQDNEEFRVMYREGPQGSPFHSLLVEGYVNGPLDVCLCISWESALYRKWWPQSTIPTFKILSCNCLQKVRIGEQISLVRVKVSWPLSTREAIVHYFLFEYLEDDLLVVILNTVSDSGSIDASTHGFSDEAIPKAKDVVRIDVVGGFAIQKVTSERSYFRTIASMDIKLDFVPPSLINFISRQLIGNGFRLYQKAVASMFTGDDEFNKALKDPLYTRIRETLCSTNKLNGSLKEETVDVVVVEEEELKSEAADLSEVKATSNLDYSKVIDQNSNCNSHIVELPEQVAGSTASCEIVEIKSEDSKNFDNKILVEQMTETSHVNRKRNIIISSDVEQALGTLEKVISMVKEYGFNTKTPSWFTSERSPEENNPDEDSKSEGEDTGVCSNVAVTVESGKETTERTSSQESVGNGPAIQNSRRGGSNSFSKEVGHNRIAPASPEHKISIPCDDSYTTNQVVLSSAKTEPPVIPIMNHNMATENNKHPSSDTNGIYKSSPNKVKKRKKQRIHGKQNRTFPVMTRPQLRNLLSSTAILRRTLSPNPNHQFDFAAKSPYRPSFLSSSPPTFSENHRLFPTPGLDFLGRRISGINFISSQSTSDVLAKCWNCNEKAEAAPFLVCQSCRCIQPMDHSVDYFQIFGLEKKYDIEVHNLERKYKDWQKQLHPDLVHSKSEKEREYAAEQSARVIDAYRTLSKPLSRAIYVLKLEGLNVDEEETISEPDLLAEIMEIRESVEEAADSQALNKIRSEMQKELKHLSSLFTNAYHGRNFGEAVNTIRRMRYYERVIEEITLYWPRAQHVSFAVSHAATSLSLGRVQIIIHLRLQKKERKKTKFSLADFLFSLTLCNLCSSYKGRDAG</sequence>
<dbReference type="InterPro" id="IPR036869">
    <property type="entry name" value="J_dom_sf"/>
</dbReference>
<gene>
    <name evidence="9" type="ORF">F8388_013401</name>
</gene>
<keyword evidence="6" id="KW-0143">Chaperone</keyword>
<dbReference type="EMBL" id="JAATIP010000131">
    <property type="protein sequence ID" value="KAF4369072.1"/>
    <property type="molecule type" value="Genomic_DNA"/>
</dbReference>
<comment type="subcellular location">
    <subcellularLocation>
        <location evidence="2">Cytoplasm</location>
    </subcellularLocation>
    <subcellularLocation>
        <location evidence="1">Mitochondrion</location>
    </subcellularLocation>
</comment>
<protein>
    <recommendedName>
        <fullName evidence="8">J domain-containing protein</fullName>
    </recommendedName>
</protein>
<feature type="compositionally biased region" description="Polar residues" evidence="7">
    <location>
        <begin position="544"/>
        <end position="569"/>
    </location>
</feature>
<evidence type="ECO:0000256" key="3">
    <source>
        <dbReference type="ARBA" id="ARBA00010476"/>
    </source>
</evidence>
<evidence type="ECO:0000313" key="9">
    <source>
        <dbReference type="EMBL" id="KAF4369072.1"/>
    </source>
</evidence>
<name>A0A7J6FEF4_CANSA</name>
<evidence type="ECO:0000259" key="8">
    <source>
        <dbReference type="PROSITE" id="PS50076"/>
    </source>
</evidence>
<comment type="caution">
    <text evidence="9">The sequence shown here is derived from an EMBL/GenBank/DDBJ whole genome shotgun (WGS) entry which is preliminary data.</text>
</comment>
<dbReference type="GO" id="GO:0001671">
    <property type="term" value="F:ATPase activator activity"/>
    <property type="evidence" value="ECO:0007669"/>
    <property type="project" value="InterPro"/>
</dbReference>
<dbReference type="CDD" id="cd06257">
    <property type="entry name" value="DnaJ"/>
    <property type="match status" value="1"/>
</dbReference>
<dbReference type="FunFam" id="1.10.287.110:FF:000082">
    <property type="entry name" value="Iron-sulfur cluster co-chaperone protein HscB, mitochondrial"/>
    <property type="match status" value="1"/>
</dbReference>
<dbReference type="Gene3D" id="3.30.530.20">
    <property type="match status" value="1"/>
</dbReference>
<dbReference type="AlphaFoldDB" id="A0A7J6FEF4"/>
<evidence type="ECO:0000256" key="6">
    <source>
        <dbReference type="ARBA" id="ARBA00023186"/>
    </source>
</evidence>
<dbReference type="PROSITE" id="PS50076">
    <property type="entry name" value="DNAJ_2"/>
    <property type="match status" value="1"/>
</dbReference>
<organism evidence="9 10">
    <name type="scientific">Cannabis sativa</name>
    <name type="common">Hemp</name>
    <name type="synonym">Marijuana</name>
    <dbReference type="NCBI Taxonomy" id="3483"/>
    <lineage>
        <taxon>Eukaryota</taxon>
        <taxon>Viridiplantae</taxon>
        <taxon>Streptophyta</taxon>
        <taxon>Embryophyta</taxon>
        <taxon>Tracheophyta</taxon>
        <taxon>Spermatophyta</taxon>
        <taxon>Magnoliopsida</taxon>
        <taxon>eudicotyledons</taxon>
        <taxon>Gunneridae</taxon>
        <taxon>Pentapetalae</taxon>
        <taxon>rosids</taxon>
        <taxon>fabids</taxon>
        <taxon>Rosales</taxon>
        <taxon>Cannabaceae</taxon>
        <taxon>Cannabis</taxon>
    </lineage>
</organism>
<keyword evidence="4" id="KW-0963">Cytoplasm</keyword>
<evidence type="ECO:0000256" key="4">
    <source>
        <dbReference type="ARBA" id="ARBA00022490"/>
    </source>
</evidence>
<comment type="similarity">
    <text evidence="3">Belongs to the HscB family.</text>
</comment>
<keyword evidence="5" id="KW-0496">Mitochondrion</keyword>
<evidence type="ECO:0000256" key="7">
    <source>
        <dbReference type="SAM" id="MobiDB-lite"/>
    </source>
</evidence>
<dbReference type="InterPro" id="IPR023393">
    <property type="entry name" value="START-like_dom_sf"/>
</dbReference>
<dbReference type="InterPro" id="IPR036386">
    <property type="entry name" value="HscB_C_sf"/>
</dbReference>
<accession>A0A7J6FEF4</accession>
<dbReference type="GO" id="GO:0051259">
    <property type="term" value="P:protein complex oligomerization"/>
    <property type="evidence" value="ECO:0007669"/>
    <property type="project" value="InterPro"/>
</dbReference>
<dbReference type="SUPFAM" id="SSF46565">
    <property type="entry name" value="Chaperone J-domain"/>
    <property type="match status" value="1"/>
</dbReference>
<dbReference type="HAMAP" id="MF_00682">
    <property type="entry name" value="HscB"/>
    <property type="match status" value="1"/>
</dbReference>
<feature type="region of interest" description="Disordered" evidence="7">
    <location>
        <begin position="621"/>
        <end position="652"/>
    </location>
</feature>
<dbReference type="Proteomes" id="UP000525078">
    <property type="component" value="Unassembled WGS sequence"/>
</dbReference>
<dbReference type="InterPro" id="IPR009073">
    <property type="entry name" value="HscB_oligo_C"/>
</dbReference>
<evidence type="ECO:0000256" key="5">
    <source>
        <dbReference type="ARBA" id="ARBA00023128"/>
    </source>
</evidence>
<dbReference type="GO" id="GO:0005739">
    <property type="term" value="C:mitochondrion"/>
    <property type="evidence" value="ECO:0007669"/>
    <property type="project" value="UniProtKB-SubCell"/>
</dbReference>
<dbReference type="SMART" id="SM00271">
    <property type="entry name" value="DnaJ"/>
    <property type="match status" value="1"/>
</dbReference>
<dbReference type="Gene3D" id="1.10.287.110">
    <property type="entry name" value="DnaJ domain"/>
    <property type="match status" value="1"/>
</dbReference>
<dbReference type="SUPFAM" id="SSF47144">
    <property type="entry name" value="HSC20 (HSCB), C-terminal oligomerisation domain"/>
    <property type="match status" value="1"/>
</dbReference>
<feature type="compositionally biased region" description="Basic residues" evidence="7">
    <location>
        <begin position="640"/>
        <end position="652"/>
    </location>
</feature>
<dbReference type="Pfam" id="PF07743">
    <property type="entry name" value="HSCB_C"/>
    <property type="match status" value="1"/>
</dbReference>
<feature type="domain" description="J" evidence="8">
    <location>
        <begin position="773"/>
        <end position="845"/>
    </location>
</feature>
<dbReference type="SUPFAM" id="SSF55961">
    <property type="entry name" value="Bet v1-like"/>
    <property type="match status" value="1"/>
</dbReference>
<dbReference type="FunFam" id="1.20.1280.20:FF:000002">
    <property type="entry name" value="HscB mitochondrial iron-sulfur cluster co-chaperone"/>
    <property type="match status" value="1"/>
</dbReference>
<dbReference type="PANTHER" id="PTHR34560:SF1">
    <property type="entry name" value="START DOMAIN-CONTAINING PROTEIN"/>
    <property type="match status" value="1"/>
</dbReference>
<proteinExistence type="inferred from homology"/>
<evidence type="ECO:0000313" key="10">
    <source>
        <dbReference type="Proteomes" id="UP000525078"/>
    </source>
</evidence>
<evidence type="ECO:0000256" key="1">
    <source>
        <dbReference type="ARBA" id="ARBA00004173"/>
    </source>
</evidence>